<dbReference type="Pfam" id="PF05685">
    <property type="entry name" value="Uma2"/>
    <property type="match status" value="1"/>
</dbReference>
<name>A0A9W4MBW6_9ACTN</name>
<dbReference type="GO" id="GO:0004519">
    <property type="term" value="F:endonuclease activity"/>
    <property type="evidence" value="ECO:0007669"/>
    <property type="project" value="UniProtKB-KW"/>
</dbReference>
<gene>
    <name evidence="2" type="ORF">SBRY_30753</name>
</gene>
<sequence length="205" mass="22765">MTAVDDRPQARNQALEPEAFEHLASLAARETEGLRLELIGGKLGAKAVPDVIHTAMTMWLVRQCIQQRPEWELSVGQGLKIETYLNGRAIPDGVLAPVNHLVETSRGEWAEPDGVLMTVEVTSFDRDTTQRDRIEKPRAYAESAIPVYLLIDRDTREVTVHSEPDGGVYQKRVIVPFGKTVSLPEPVSIDLDTEQLLTWVQGEGA</sequence>
<accession>A0A9W4MBW6</accession>
<comment type="caution">
    <text evidence="2">The sequence shown here is derived from an EMBL/GenBank/DDBJ whole genome shotgun (WGS) entry which is preliminary data.</text>
</comment>
<dbReference type="InterPro" id="IPR011335">
    <property type="entry name" value="Restrct_endonuc-II-like"/>
</dbReference>
<protein>
    <submittedName>
        <fullName evidence="2">Restriction endonuclease</fullName>
    </submittedName>
</protein>
<keyword evidence="2" id="KW-0540">Nuclease</keyword>
<dbReference type="Proteomes" id="UP001153328">
    <property type="component" value="Unassembled WGS sequence"/>
</dbReference>
<dbReference type="PANTHER" id="PTHR35400">
    <property type="entry name" value="SLR1083 PROTEIN"/>
    <property type="match status" value="1"/>
</dbReference>
<dbReference type="EMBL" id="CAJVAX010000017">
    <property type="protein sequence ID" value="CAG7643143.1"/>
    <property type="molecule type" value="Genomic_DNA"/>
</dbReference>
<dbReference type="CDD" id="cd06260">
    <property type="entry name" value="DUF820-like"/>
    <property type="match status" value="1"/>
</dbReference>
<dbReference type="RefSeq" id="WP_251513063.1">
    <property type="nucleotide sequence ID" value="NZ_CAJVAX010000017.1"/>
</dbReference>
<evidence type="ECO:0000259" key="1">
    <source>
        <dbReference type="Pfam" id="PF05685"/>
    </source>
</evidence>
<feature type="domain" description="Putative restriction endonuclease" evidence="1">
    <location>
        <begin position="19"/>
        <end position="188"/>
    </location>
</feature>
<dbReference type="AlphaFoldDB" id="A0A9W4MBW6"/>
<dbReference type="InterPro" id="IPR012296">
    <property type="entry name" value="Nuclease_put_TT1808"/>
</dbReference>
<dbReference type="PANTHER" id="PTHR35400:SF3">
    <property type="entry name" value="SLL1072 PROTEIN"/>
    <property type="match status" value="1"/>
</dbReference>
<dbReference type="InterPro" id="IPR008538">
    <property type="entry name" value="Uma2"/>
</dbReference>
<dbReference type="Gene3D" id="3.90.1570.10">
    <property type="entry name" value="tt1808, chain A"/>
    <property type="match status" value="1"/>
</dbReference>
<reference evidence="2" key="1">
    <citation type="submission" date="2021-06" db="EMBL/GenBank/DDBJ databases">
        <authorList>
            <person name="Arsene-Ploetze F."/>
        </authorList>
    </citation>
    <scope>NUCLEOTIDE SEQUENCE</scope>
    <source>
        <strain evidence="2">SBRY1</strain>
    </source>
</reference>
<keyword evidence="2" id="KW-0255">Endonuclease</keyword>
<organism evidence="2 3">
    <name type="scientific">Actinacidiphila bryophytorum</name>
    <dbReference type="NCBI Taxonomy" id="1436133"/>
    <lineage>
        <taxon>Bacteria</taxon>
        <taxon>Bacillati</taxon>
        <taxon>Actinomycetota</taxon>
        <taxon>Actinomycetes</taxon>
        <taxon>Kitasatosporales</taxon>
        <taxon>Streptomycetaceae</taxon>
        <taxon>Actinacidiphila</taxon>
    </lineage>
</organism>
<evidence type="ECO:0000313" key="2">
    <source>
        <dbReference type="EMBL" id="CAG7643143.1"/>
    </source>
</evidence>
<keyword evidence="2" id="KW-0378">Hydrolase</keyword>
<proteinExistence type="predicted"/>
<dbReference type="SUPFAM" id="SSF52980">
    <property type="entry name" value="Restriction endonuclease-like"/>
    <property type="match status" value="1"/>
</dbReference>
<evidence type="ECO:0000313" key="3">
    <source>
        <dbReference type="Proteomes" id="UP001153328"/>
    </source>
</evidence>
<keyword evidence="3" id="KW-1185">Reference proteome</keyword>